<evidence type="ECO:0000256" key="2">
    <source>
        <dbReference type="ARBA" id="ARBA00023239"/>
    </source>
</evidence>
<dbReference type="eggNOG" id="KOG4245">
    <property type="taxonomic scope" value="Eukaryota"/>
</dbReference>
<organism evidence="6 7">
    <name type="scientific">Dothistroma septosporum (strain NZE10 / CBS 128990)</name>
    <name type="common">Red band needle blight fungus</name>
    <name type="synonym">Mycosphaerella pini</name>
    <dbReference type="NCBI Taxonomy" id="675120"/>
    <lineage>
        <taxon>Eukaryota</taxon>
        <taxon>Fungi</taxon>
        <taxon>Dikarya</taxon>
        <taxon>Ascomycota</taxon>
        <taxon>Pezizomycotina</taxon>
        <taxon>Dothideomycetes</taxon>
        <taxon>Dothideomycetidae</taxon>
        <taxon>Mycosphaerellales</taxon>
        <taxon>Mycosphaerellaceae</taxon>
        <taxon>Dothistroma</taxon>
    </lineage>
</organism>
<gene>
    <name evidence="6" type="ORF">DOTSEDRAFT_72015</name>
</gene>
<dbReference type="Proteomes" id="UP000016933">
    <property type="component" value="Unassembled WGS sequence"/>
</dbReference>
<dbReference type="OMA" id="GCRAAND"/>
<dbReference type="HOGENOM" id="CLU_039329_5_1_1"/>
<feature type="chain" id="PRO_5004109482" description="Amidohydrolase-related domain-containing protein" evidence="4">
    <location>
        <begin position="19"/>
        <end position="346"/>
    </location>
</feature>
<evidence type="ECO:0000256" key="1">
    <source>
        <dbReference type="ARBA" id="ARBA00022793"/>
    </source>
</evidence>
<proteinExistence type="inferred from homology"/>
<dbReference type="GO" id="GO:0019748">
    <property type="term" value="P:secondary metabolic process"/>
    <property type="evidence" value="ECO:0007669"/>
    <property type="project" value="TreeGrafter"/>
</dbReference>
<sequence>MYHFNICTLLTLTALAQGTPTPPVPYGAYQPKRLVALEEHAVSPSLEAEVLATGVMQRYPGVLQKLEDIGAGRLAAMDGGNVTLTVLSQQAASGLTDPDGCSKANDAIKKAVDANPKRFAGFAVIPMALPDQAAAGLERSVKRLGFKGAMIWNHLSDGTYYDAEKFWPVFAKAQELDVPIYLHPAAASQDIFSKLYAGNYDAATAGRLGTNSWGWHVDVGLHVLRLYSAGLFVRYPRLKLIIGHNGEGLPIFIDRIDSTGLSNDTTFNQVWNTNIWSTTSAFFTVRQFLQLRQVSPIERIMYSVDYPYSNYSAGWQLIQAIANDGILTNTQMDMFAYGNAQKLLKL</sequence>
<keyword evidence="7" id="KW-1185">Reference proteome</keyword>
<keyword evidence="1 3" id="KW-0210">Decarboxylase</keyword>
<accession>N1PN79</accession>
<name>N1PN79_DOTSN</name>
<evidence type="ECO:0000256" key="4">
    <source>
        <dbReference type="SAM" id="SignalP"/>
    </source>
</evidence>
<feature type="signal peptide" evidence="4">
    <location>
        <begin position="1"/>
        <end position="18"/>
    </location>
</feature>
<dbReference type="EMBL" id="KB446539">
    <property type="protein sequence ID" value="EME44373.1"/>
    <property type="molecule type" value="Genomic_DNA"/>
</dbReference>
<dbReference type="GO" id="GO:0005829">
    <property type="term" value="C:cytosol"/>
    <property type="evidence" value="ECO:0007669"/>
    <property type="project" value="TreeGrafter"/>
</dbReference>
<evidence type="ECO:0000259" key="5">
    <source>
        <dbReference type="Pfam" id="PF04909"/>
    </source>
</evidence>
<dbReference type="GO" id="GO:0016831">
    <property type="term" value="F:carboxy-lyase activity"/>
    <property type="evidence" value="ECO:0007669"/>
    <property type="project" value="UniProtKB-KW"/>
</dbReference>
<dbReference type="SUPFAM" id="SSF51556">
    <property type="entry name" value="Metallo-dependent hydrolases"/>
    <property type="match status" value="1"/>
</dbReference>
<dbReference type="InterPro" id="IPR032466">
    <property type="entry name" value="Metal_Hydrolase"/>
</dbReference>
<dbReference type="PANTHER" id="PTHR21240">
    <property type="entry name" value="2-AMINO-3-CARBOXYLMUCONATE-6-SEMIALDEHYDE DECARBOXYLASE"/>
    <property type="match status" value="1"/>
</dbReference>
<dbReference type="OrthoDB" id="432010at2759"/>
<dbReference type="InterPro" id="IPR032465">
    <property type="entry name" value="ACMSD"/>
</dbReference>
<keyword evidence="4" id="KW-0732">Signal</keyword>
<reference evidence="6 7" key="2">
    <citation type="journal article" date="2012" name="PLoS Pathog.">
        <title>Diverse lifestyles and strategies of plant pathogenesis encoded in the genomes of eighteen Dothideomycetes fungi.</title>
        <authorList>
            <person name="Ohm R.A."/>
            <person name="Feau N."/>
            <person name="Henrissat B."/>
            <person name="Schoch C.L."/>
            <person name="Horwitz B.A."/>
            <person name="Barry K.W."/>
            <person name="Condon B.J."/>
            <person name="Copeland A.C."/>
            <person name="Dhillon B."/>
            <person name="Glaser F."/>
            <person name="Hesse C.N."/>
            <person name="Kosti I."/>
            <person name="LaButti K."/>
            <person name="Lindquist E.A."/>
            <person name="Lucas S."/>
            <person name="Salamov A.A."/>
            <person name="Bradshaw R.E."/>
            <person name="Ciuffetti L."/>
            <person name="Hamelin R.C."/>
            <person name="Kema G.H.J."/>
            <person name="Lawrence C."/>
            <person name="Scott J.A."/>
            <person name="Spatafora J.W."/>
            <person name="Turgeon B.G."/>
            <person name="de Wit P.J.G.M."/>
            <person name="Zhong S."/>
            <person name="Goodwin S.B."/>
            <person name="Grigoriev I.V."/>
        </authorList>
    </citation>
    <scope>NUCLEOTIDE SEQUENCE [LARGE SCALE GENOMIC DNA]</scope>
    <source>
        <strain evidence="7">NZE10 / CBS 128990</strain>
    </source>
</reference>
<dbReference type="InterPro" id="IPR006680">
    <property type="entry name" value="Amidohydro-rel"/>
</dbReference>
<comment type="similarity">
    <text evidence="3">Belongs to the metallo-dependent hydrolases superfamily.</text>
</comment>
<evidence type="ECO:0000313" key="7">
    <source>
        <dbReference type="Proteomes" id="UP000016933"/>
    </source>
</evidence>
<dbReference type="Gene3D" id="3.20.20.140">
    <property type="entry name" value="Metal-dependent hydrolases"/>
    <property type="match status" value="1"/>
</dbReference>
<dbReference type="GO" id="GO:0016787">
    <property type="term" value="F:hydrolase activity"/>
    <property type="evidence" value="ECO:0007669"/>
    <property type="project" value="InterPro"/>
</dbReference>
<evidence type="ECO:0000256" key="3">
    <source>
        <dbReference type="RuleBase" id="RU366045"/>
    </source>
</evidence>
<dbReference type="Pfam" id="PF04909">
    <property type="entry name" value="Amidohydro_2"/>
    <property type="match status" value="1"/>
</dbReference>
<feature type="domain" description="Amidohydrolase-related" evidence="5">
    <location>
        <begin position="98"/>
        <end position="346"/>
    </location>
</feature>
<dbReference type="AlphaFoldDB" id="N1PN79"/>
<reference evidence="7" key="1">
    <citation type="journal article" date="2012" name="PLoS Genet.">
        <title>The genomes of the fungal plant pathogens Cladosporium fulvum and Dothistroma septosporum reveal adaptation to different hosts and lifestyles but also signatures of common ancestry.</title>
        <authorList>
            <person name="de Wit P.J.G.M."/>
            <person name="van der Burgt A."/>
            <person name="Oekmen B."/>
            <person name="Stergiopoulos I."/>
            <person name="Abd-Elsalam K.A."/>
            <person name="Aerts A.L."/>
            <person name="Bahkali A.H."/>
            <person name="Beenen H.G."/>
            <person name="Chettri P."/>
            <person name="Cox M.P."/>
            <person name="Datema E."/>
            <person name="de Vries R.P."/>
            <person name="Dhillon B."/>
            <person name="Ganley A.R."/>
            <person name="Griffiths S.A."/>
            <person name="Guo Y."/>
            <person name="Hamelin R.C."/>
            <person name="Henrissat B."/>
            <person name="Kabir M.S."/>
            <person name="Jashni M.K."/>
            <person name="Kema G."/>
            <person name="Klaubauf S."/>
            <person name="Lapidus A."/>
            <person name="Levasseur A."/>
            <person name="Lindquist E."/>
            <person name="Mehrabi R."/>
            <person name="Ohm R.A."/>
            <person name="Owen T.J."/>
            <person name="Salamov A."/>
            <person name="Schwelm A."/>
            <person name="Schijlen E."/>
            <person name="Sun H."/>
            <person name="van den Burg H.A."/>
            <person name="van Ham R.C.H.J."/>
            <person name="Zhang S."/>
            <person name="Goodwin S.B."/>
            <person name="Grigoriev I.V."/>
            <person name="Collemare J."/>
            <person name="Bradshaw R.E."/>
        </authorList>
    </citation>
    <scope>NUCLEOTIDE SEQUENCE [LARGE SCALE GENOMIC DNA]</scope>
    <source>
        <strain evidence="7">NZE10 / CBS 128990</strain>
    </source>
</reference>
<keyword evidence="2 3" id="KW-0456">Lyase</keyword>
<dbReference type="PANTHER" id="PTHR21240:SF30">
    <property type="entry name" value="AMIDOHYDROLASE-RELATED DOMAIN-CONTAINING PROTEIN-RELATED"/>
    <property type="match status" value="1"/>
</dbReference>
<evidence type="ECO:0000313" key="6">
    <source>
        <dbReference type="EMBL" id="EME44373.1"/>
    </source>
</evidence>
<protein>
    <recommendedName>
        <fullName evidence="5">Amidohydrolase-related domain-containing protein</fullName>
    </recommendedName>
</protein>
<dbReference type="STRING" id="675120.N1PN79"/>